<dbReference type="EMBL" id="JACVVK020000111">
    <property type="protein sequence ID" value="KAK7491758.1"/>
    <property type="molecule type" value="Genomic_DNA"/>
</dbReference>
<reference evidence="2 3" key="1">
    <citation type="journal article" date="2023" name="Sci. Data">
        <title>Genome assembly of the Korean intertidal mud-creeper Batillaria attramentaria.</title>
        <authorList>
            <person name="Patra A.K."/>
            <person name="Ho P.T."/>
            <person name="Jun S."/>
            <person name="Lee S.J."/>
            <person name="Kim Y."/>
            <person name="Won Y.J."/>
        </authorList>
    </citation>
    <scope>NUCLEOTIDE SEQUENCE [LARGE SCALE GENOMIC DNA]</scope>
    <source>
        <strain evidence="2">Wonlab-2016</strain>
    </source>
</reference>
<sequence length="80" mass="9030">MPKTQGKTTDPGKSRTATVLFQSGQNREILTRRGVSHLDKHRSGKKKSDPGKIRERPLSCLTAAVNREILTWRGVHHSVW</sequence>
<accession>A0ABD0KX63</accession>
<evidence type="ECO:0000313" key="3">
    <source>
        <dbReference type="Proteomes" id="UP001519460"/>
    </source>
</evidence>
<name>A0ABD0KX63_9CAEN</name>
<keyword evidence="3" id="KW-1185">Reference proteome</keyword>
<evidence type="ECO:0000313" key="2">
    <source>
        <dbReference type="EMBL" id="KAK7491758.1"/>
    </source>
</evidence>
<organism evidence="2 3">
    <name type="scientific">Batillaria attramentaria</name>
    <dbReference type="NCBI Taxonomy" id="370345"/>
    <lineage>
        <taxon>Eukaryota</taxon>
        <taxon>Metazoa</taxon>
        <taxon>Spiralia</taxon>
        <taxon>Lophotrochozoa</taxon>
        <taxon>Mollusca</taxon>
        <taxon>Gastropoda</taxon>
        <taxon>Caenogastropoda</taxon>
        <taxon>Sorbeoconcha</taxon>
        <taxon>Cerithioidea</taxon>
        <taxon>Batillariidae</taxon>
        <taxon>Batillaria</taxon>
    </lineage>
</organism>
<dbReference type="Proteomes" id="UP001519460">
    <property type="component" value="Unassembled WGS sequence"/>
</dbReference>
<feature type="compositionally biased region" description="Basic and acidic residues" evidence="1">
    <location>
        <begin position="46"/>
        <end position="55"/>
    </location>
</feature>
<gene>
    <name evidence="2" type="ORF">BaRGS_00017014</name>
</gene>
<dbReference type="AlphaFoldDB" id="A0ABD0KX63"/>
<proteinExistence type="predicted"/>
<feature type="region of interest" description="Disordered" evidence="1">
    <location>
        <begin position="31"/>
        <end position="55"/>
    </location>
</feature>
<evidence type="ECO:0000256" key="1">
    <source>
        <dbReference type="SAM" id="MobiDB-lite"/>
    </source>
</evidence>
<protein>
    <submittedName>
        <fullName evidence="2">Uncharacterized protein</fullName>
    </submittedName>
</protein>
<comment type="caution">
    <text evidence="2">The sequence shown here is derived from an EMBL/GenBank/DDBJ whole genome shotgun (WGS) entry which is preliminary data.</text>
</comment>